<gene>
    <name evidence="7" type="ORF">B0I00_2329</name>
</gene>
<dbReference type="Pfam" id="PF00353">
    <property type="entry name" value="HemolysinCabind"/>
    <property type="match status" value="1"/>
</dbReference>
<dbReference type="InterPro" id="IPR001343">
    <property type="entry name" value="Hemolysn_Ca-bd"/>
</dbReference>
<proteinExistence type="inferred from homology"/>
<sequence>MAKQAVKTYLEPDTVDLAVNGEIADASAFNLSNPSVYRDFGLPDLATPGEVIRGKTVYDLTGDWDSTRPGANNIMTQLDSGLKQDTSDGVITFAFYNGKHALGLNNNPSFGEGGGYTPFSSAQKAAARIAMTNWDDLIAARIVEVTNGPGAKSWAQNTVDIFLANTTTGPAQAWAYYPGYGNQYTRVAGDVWIASPSVNGSNAQLDPGFYGLQTLNHEIGHALGLSHPGDYNFGDDSDGDGQPDPITYEGDAFYFQDNGQYTVMSYFDAYEAGNNQVDWNLMRFIYPSTPMVDDIAVIQEKYGADYSTRAGDTTYGFNATADVTNAAMKFVSGEMLTIFTIWDGGGTDTLDLSGYHTNSVIDLREGAYSSAGGFGAYNAALADTDPSAMSKADYLAFVNANNSALGLGTRTAAYDLYFGGRAGANEDTPWFEIMGKETLMENNIGIARGAVIENAIGGSGDDRINGNQANNNLTGGAGADTFVIAKYGATDTSTDTITDFKSGEDKLDFTSFAGLTIADVQIDNANDMVKIDTDGNGSLDMTLIVKGDDVVATDFIFG</sequence>
<dbReference type="Pfam" id="PF08548">
    <property type="entry name" value="Peptidase_M10_C"/>
    <property type="match status" value="2"/>
</dbReference>
<evidence type="ECO:0000256" key="4">
    <source>
        <dbReference type="ARBA" id="ARBA00022525"/>
    </source>
</evidence>
<reference evidence="7 8" key="1">
    <citation type="submission" date="2017-11" db="EMBL/GenBank/DDBJ databases">
        <title>Genomic Encyclopedia of Type Strains, Phase III (KMG-III): the genomes of soil and plant-associated and newly described type strains.</title>
        <authorList>
            <person name="Whitman W."/>
        </authorList>
    </citation>
    <scope>NUCLEOTIDE SEQUENCE [LARGE SCALE GENOMIC DNA]</scope>
    <source>
        <strain evidence="7 8">CGMCC 1.12274</strain>
    </source>
</reference>
<dbReference type="RefSeq" id="WP_100867529.1">
    <property type="nucleotide sequence ID" value="NZ_PHUF01000004.1"/>
</dbReference>
<dbReference type="Gene3D" id="3.40.390.10">
    <property type="entry name" value="Collagenase (Catalytic Domain)"/>
    <property type="match status" value="1"/>
</dbReference>
<comment type="similarity">
    <text evidence="3">Belongs to the peptidase M10B family.</text>
</comment>
<dbReference type="OrthoDB" id="733404at2"/>
<dbReference type="GO" id="GO:0006508">
    <property type="term" value="P:proteolysis"/>
    <property type="evidence" value="ECO:0007669"/>
    <property type="project" value="InterPro"/>
</dbReference>
<dbReference type="Gene3D" id="2.150.10.10">
    <property type="entry name" value="Serralysin-like metalloprotease, C-terminal"/>
    <property type="match status" value="1"/>
</dbReference>
<dbReference type="InterPro" id="IPR034033">
    <property type="entry name" value="Serralysin-like"/>
</dbReference>
<name>A0A2N0H717_9SPHN</name>
<keyword evidence="8" id="KW-1185">Reference proteome</keyword>
<comment type="cofactor">
    <cofactor evidence="1">
        <name>Ca(2+)</name>
        <dbReference type="ChEBI" id="CHEBI:29108"/>
    </cofactor>
</comment>
<evidence type="ECO:0000256" key="3">
    <source>
        <dbReference type="ARBA" id="ARBA00009490"/>
    </source>
</evidence>
<accession>A0A2N0H717</accession>
<dbReference type="CDD" id="cd04277">
    <property type="entry name" value="ZnMc_serralysin_like"/>
    <property type="match status" value="1"/>
</dbReference>
<evidence type="ECO:0000256" key="5">
    <source>
        <dbReference type="ARBA" id="ARBA00022737"/>
    </source>
</evidence>
<keyword evidence="5" id="KW-0677">Repeat</keyword>
<dbReference type="InterPro" id="IPR013858">
    <property type="entry name" value="Peptidase_M10B_C"/>
</dbReference>
<evidence type="ECO:0000256" key="2">
    <source>
        <dbReference type="ARBA" id="ARBA00004613"/>
    </source>
</evidence>
<evidence type="ECO:0000313" key="7">
    <source>
        <dbReference type="EMBL" id="PKB14731.1"/>
    </source>
</evidence>
<evidence type="ECO:0000256" key="1">
    <source>
        <dbReference type="ARBA" id="ARBA00001913"/>
    </source>
</evidence>
<keyword evidence="4" id="KW-0964">Secreted</keyword>
<feature type="domain" description="Peptidase metallopeptidase" evidence="6">
    <location>
        <begin position="81"/>
        <end position="269"/>
    </location>
</feature>
<dbReference type="GO" id="GO:0005509">
    <property type="term" value="F:calcium ion binding"/>
    <property type="evidence" value="ECO:0007669"/>
    <property type="project" value="InterPro"/>
</dbReference>
<dbReference type="AlphaFoldDB" id="A0A2N0H717"/>
<dbReference type="EMBL" id="PHUF01000004">
    <property type="protein sequence ID" value="PKB14731.1"/>
    <property type="molecule type" value="Genomic_DNA"/>
</dbReference>
<comment type="caution">
    <text evidence="7">The sequence shown here is derived from an EMBL/GenBank/DDBJ whole genome shotgun (WGS) entry which is preliminary data.</text>
</comment>
<dbReference type="SUPFAM" id="SSF55486">
    <property type="entry name" value="Metalloproteases ('zincins'), catalytic domain"/>
    <property type="match status" value="1"/>
</dbReference>
<evidence type="ECO:0000313" key="8">
    <source>
        <dbReference type="Proteomes" id="UP000232587"/>
    </source>
</evidence>
<dbReference type="InterPro" id="IPR011049">
    <property type="entry name" value="Serralysin-like_metalloprot_C"/>
</dbReference>
<dbReference type="InterPro" id="IPR006026">
    <property type="entry name" value="Peptidase_Metallo"/>
</dbReference>
<dbReference type="SUPFAM" id="SSF51120">
    <property type="entry name" value="beta-Roll"/>
    <property type="match status" value="1"/>
</dbReference>
<dbReference type="InterPro" id="IPR024079">
    <property type="entry name" value="MetalloPept_cat_dom_sf"/>
</dbReference>
<comment type="subcellular location">
    <subcellularLocation>
        <location evidence="2">Secreted</location>
    </subcellularLocation>
</comment>
<dbReference type="SMART" id="SM00235">
    <property type="entry name" value="ZnMc"/>
    <property type="match status" value="1"/>
</dbReference>
<dbReference type="Proteomes" id="UP000232587">
    <property type="component" value="Unassembled WGS sequence"/>
</dbReference>
<organism evidence="7 8">
    <name type="scientific">Novosphingobium kunmingense</name>
    <dbReference type="NCBI Taxonomy" id="1211806"/>
    <lineage>
        <taxon>Bacteria</taxon>
        <taxon>Pseudomonadati</taxon>
        <taxon>Pseudomonadota</taxon>
        <taxon>Alphaproteobacteria</taxon>
        <taxon>Sphingomonadales</taxon>
        <taxon>Sphingomonadaceae</taxon>
        <taxon>Novosphingobium</taxon>
    </lineage>
</organism>
<protein>
    <submittedName>
        <fullName evidence="7">Peptidase M10/serralysin-like protein</fullName>
    </submittedName>
</protein>
<dbReference type="GO" id="GO:0008270">
    <property type="term" value="F:zinc ion binding"/>
    <property type="evidence" value="ECO:0007669"/>
    <property type="project" value="InterPro"/>
</dbReference>
<dbReference type="GO" id="GO:0008237">
    <property type="term" value="F:metallopeptidase activity"/>
    <property type="evidence" value="ECO:0007669"/>
    <property type="project" value="InterPro"/>
</dbReference>
<dbReference type="GO" id="GO:0005615">
    <property type="term" value="C:extracellular space"/>
    <property type="evidence" value="ECO:0007669"/>
    <property type="project" value="InterPro"/>
</dbReference>
<evidence type="ECO:0000259" key="6">
    <source>
        <dbReference type="SMART" id="SM00235"/>
    </source>
</evidence>